<protein>
    <submittedName>
        <fullName evidence="1">Uncharacterized protein</fullName>
    </submittedName>
</protein>
<accession>A0ABR2VQE2</accession>
<evidence type="ECO:0000313" key="2">
    <source>
        <dbReference type="Proteomes" id="UP001479436"/>
    </source>
</evidence>
<keyword evidence="2" id="KW-1185">Reference proteome</keyword>
<evidence type="ECO:0000313" key="1">
    <source>
        <dbReference type="EMBL" id="KAK9693785.1"/>
    </source>
</evidence>
<name>A0ABR2VQE2_9FUNG</name>
<sequence length="53" mass="6409">MKSLGGEQREWSGFRKISHLKVDASYQLEFLTYFKVFRKTKEYYVKTLSTRKV</sequence>
<proteinExistence type="predicted"/>
<gene>
    <name evidence="1" type="ORF">K7432_013740</name>
</gene>
<comment type="caution">
    <text evidence="1">The sequence shown here is derived from an EMBL/GenBank/DDBJ whole genome shotgun (WGS) entry which is preliminary data.</text>
</comment>
<organism evidence="1 2">
    <name type="scientific">Basidiobolus ranarum</name>
    <dbReference type="NCBI Taxonomy" id="34480"/>
    <lineage>
        <taxon>Eukaryota</taxon>
        <taxon>Fungi</taxon>
        <taxon>Fungi incertae sedis</taxon>
        <taxon>Zoopagomycota</taxon>
        <taxon>Entomophthoromycotina</taxon>
        <taxon>Basidiobolomycetes</taxon>
        <taxon>Basidiobolales</taxon>
        <taxon>Basidiobolaceae</taxon>
        <taxon>Basidiobolus</taxon>
    </lineage>
</organism>
<dbReference type="EMBL" id="JASJQH010008286">
    <property type="protein sequence ID" value="KAK9693785.1"/>
    <property type="molecule type" value="Genomic_DNA"/>
</dbReference>
<dbReference type="Proteomes" id="UP001479436">
    <property type="component" value="Unassembled WGS sequence"/>
</dbReference>
<reference evidence="1 2" key="1">
    <citation type="submission" date="2023-04" db="EMBL/GenBank/DDBJ databases">
        <title>Genome of Basidiobolus ranarum AG-B5.</title>
        <authorList>
            <person name="Stajich J.E."/>
            <person name="Carter-House D."/>
            <person name="Gryganskyi A."/>
        </authorList>
    </citation>
    <scope>NUCLEOTIDE SEQUENCE [LARGE SCALE GENOMIC DNA]</scope>
    <source>
        <strain evidence="1 2">AG-B5</strain>
    </source>
</reference>